<protein>
    <recommendedName>
        <fullName evidence="3">Reverse transcriptase</fullName>
    </recommendedName>
</protein>
<evidence type="ECO:0000313" key="2">
    <source>
        <dbReference type="Proteomes" id="UP001153954"/>
    </source>
</evidence>
<accession>A0AAU9TNV0</accession>
<dbReference type="EMBL" id="CAKOGL010000006">
    <property type="protein sequence ID" value="CAH2087618.1"/>
    <property type="molecule type" value="Genomic_DNA"/>
</dbReference>
<evidence type="ECO:0008006" key="3">
    <source>
        <dbReference type="Google" id="ProtNLM"/>
    </source>
</evidence>
<name>A0AAU9TNV0_EUPED</name>
<evidence type="ECO:0000313" key="1">
    <source>
        <dbReference type="EMBL" id="CAH2087618.1"/>
    </source>
</evidence>
<sequence>MKERREDKNATPSELHVNRKKITRLIHRDLRRANAKAIYQAIEQNRGSKYSQTFSEGDKDPRATLARHYTDELPEVSREEIVLALNQHKNEKGPGKDGIIDKLIKAGRKHSCEQTVQDIQFRLTHKENSKVVA</sequence>
<proteinExistence type="predicted"/>
<gene>
    <name evidence="1" type="ORF">EEDITHA_LOCUS3863</name>
</gene>
<dbReference type="AlphaFoldDB" id="A0AAU9TNV0"/>
<dbReference type="Proteomes" id="UP001153954">
    <property type="component" value="Unassembled WGS sequence"/>
</dbReference>
<reference evidence="1" key="1">
    <citation type="submission" date="2022-03" db="EMBL/GenBank/DDBJ databases">
        <authorList>
            <person name="Tunstrom K."/>
        </authorList>
    </citation>
    <scope>NUCLEOTIDE SEQUENCE</scope>
</reference>
<comment type="caution">
    <text evidence="1">The sequence shown here is derived from an EMBL/GenBank/DDBJ whole genome shotgun (WGS) entry which is preliminary data.</text>
</comment>
<organism evidence="1 2">
    <name type="scientific">Euphydryas editha</name>
    <name type="common">Edith's checkerspot</name>
    <dbReference type="NCBI Taxonomy" id="104508"/>
    <lineage>
        <taxon>Eukaryota</taxon>
        <taxon>Metazoa</taxon>
        <taxon>Ecdysozoa</taxon>
        <taxon>Arthropoda</taxon>
        <taxon>Hexapoda</taxon>
        <taxon>Insecta</taxon>
        <taxon>Pterygota</taxon>
        <taxon>Neoptera</taxon>
        <taxon>Endopterygota</taxon>
        <taxon>Lepidoptera</taxon>
        <taxon>Glossata</taxon>
        <taxon>Ditrysia</taxon>
        <taxon>Papilionoidea</taxon>
        <taxon>Nymphalidae</taxon>
        <taxon>Nymphalinae</taxon>
        <taxon>Euphydryas</taxon>
    </lineage>
</organism>
<keyword evidence="2" id="KW-1185">Reference proteome</keyword>